<feature type="transmembrane region" description="Helical" evidence="12">
    <location>
        <begin position="557"/>
        <end position="577"/>
    </location>
</feature>
<dbReference type="PANTHER" id="PTHR43221">
    <property type="entry name" value="PROTEASE HTPX"/>
    <property type="match status" value="1"/>
</dbReference>
<feature type="transmembrane region" description="Helical" evidence="12">
    <location>
        <begin position="409"/>
        <end position="434"/>
    </location>
</feature>
<evidence type="ECO:0000256" key="12">
    <source>
        <dbReference type="SAM" id="Phobius"/>
    </source>
</evidence>
<feature type="transmembrane region" description="Helical" evidence="12">
    <location>
        <begin position="630"/>
        <end position="650"/>
    </location>
</feature>
<keyword evidence="8 12" id="KW-1133">Transmembrane helix</keyword>
<keyword evidence="2" id="KW-1003">Cell membrane</keyword>
<keyword evidence="7" id="KW-0862">Zinc</keyword>
<dbReference type="Proteomes" id="UP001589535">
    <property type="component" value="Unassembled WGS sequence"/>
</dbReference>
<gene>
    <name evidence="15" type="ORF">ACFFTO_31255</name>
</gene>
<organism evidence="15 16">
    <name type="scientific">Amycolatopsis plumensis</name>
    <dbReference type="NCBI Taxonomy" id="236508"/>
    <lineage>
        <taxon>Bacteria</taxon>
        <taxon>Bacillati</taxon>
        <taxon>Actinomycetota</taxon>
        <taxon>Actinomycetes</taxon>
        <taxon>Pseudonocardiales</taxon>
        <taxon>Pseudonocardiaceae</taxon>
        <taxon>Amycolatopsis</taxon>
    </lineage>
</organism>
<comment type="cofactor">
    <cofactor evidence="1">
        <name>Zn(2+)</name>
        <dbReference type="ChEBI" id="CHEBI:29105"/>
    </cofactor>
</comment>
<dbReference type="EC" id="3.4.24.-" evidence="15"/>
<feature type="transmembrane region" description="Helical" evidence="12">
    <location>
        <begin position="584"/>
        <end position="610"/>
    </location>
</feature>
<proteinExistence type="predicted"/>
<keyword evidence="3" id="KW-0645">Protease</keyword>
<feature type="transmembrane region" description="Helical" evidence="12">
    <location>
        <begin position="341"/>
        <end position="363"/>
    </location>
</feature>
<keyword evidence="6 15" id="KW-0378">Hydrolase</keyword>
<reference evidence="15 16" key="1">
    <citation type="submission" date="2024-09" db="EMBL/GenBank/DDBJ databases">
        <authorList>
            <person name="Sun Q."/>
            <person name="Mori K."/>
        </authorList>
    </citation>
    <scope>NUCLEOTIDE SEQUENCE [LARGE SCALE GENOMIC DNA]</scope>
    <source>
        <strain evidence="15 16">JCM 13852</strain>
    </source>
</reference>
<name>A0ABV5UC73_9PSEU</name>
<feature type="transmembrane region" description="Helical" evidence="12">
    <location>
        <begin position="446"/>
        <end position="472"/>
    </location>
</feature>
<feature type="domain" description="Peptidase M48" evidence="14">
    <location>
        <begin position="112"/>
        <end position="295"/>
    </location>
</feature>
<dbReference type="Gene3D" id="3.30.2010.10">
    <property type="entry name" value="Metalloproteases ('zincins'), catalytic domain"/>
    <property type="match status" value="1"/>
</dbReference>
<evidence type="ECO:0000259" key="14">
    <source>
        <dbReference type="Pfam" id="PF01435"/>
    </source>
</evidence>
<accession>A0ABV5UC73</accession>
<feature type="transmembrane region" description="Helical" evidence="12">
    <location>
        <begin position="375"/>
        <end position="403"/>
    </location>
</feature>
<evidence type="ECO:0000313" key="15">
    <source>
        <dbReference type="EMBL" id="MFB9688676.1"/>
    </source>
</evidence>
<feature type="transmembrane region" description="Helical" evidence="12">
    <location>
        <begin position="307"/>
        <end position="329"/>
    </location>
</feature>
<evidence type="ECO:0000256" key="9">
    <source>
        <dbReference type="ARBA" id="ARBA00023049"/>
    </source>
</evidence>
<feature type="transmembrane region" description="Helical" evidence="12">
    <location>
        <begin position="72"/>
        <end position="92"/>
    </location>
</feature>
<feature type="chain" id="PRO_5046633522" evidence="13">
    <location>
        <begin position="17"/>
        <end position="924"/>
    </location>
</feature>
<dbReference type="EMBL" id="JBHMBK010000028">
    <property type="protein sequence ID" value="MFB9688676.1"/>
    <property type="molecule type" value="Genomic_DNA"/>
</dbReference>
<feature type="transmembrane region" description="Helical" evidence="12">
    <location>
        <begin position="220"/>
        <end position="244"/>
    </location>
</feature>
<evidence type="ECO:0000256" key="8">
    <source>
        <dbReference type="ARBA" id="ARBA00022989"/>
    </source>
</evidence>
<keyword evidence="10 12" id="KW-0472">Membrane</keyword>
<protein>
    <submittedName>
        <fullName evidence="15">M48 family metallopeptidase</fullName>
        <ecNumber evidence="15">3.4.24.-</ecNumber>
    </submittedName>
</protein>
<feature type="transmembrane region" description="Helical" evidence="12">
    <location>
        <begin position="521"/>
        <end position="545"/>
    </location>
</feature>
<dbReference type="Pfam" id="PF01435">
    <property type="entry name" value="Peptidase_M48"/>
    <property type="match status" value="1"/>
</dbReference>
<evidence type="ECO:0000256" key="1">
    <source>
        <dbReference type="ARBA" id="ARBA00001947"/>
    </source>
</evidence>
<keyword evidence="4 12" id="KW-0812">Transmembrane</keyword>
<comment type="caution">
    <text evidence="15">The sequence shown here is derived from an EMBL/GenBank/DDBJ whole genome shotgun (WGS) entry which is preliminary data.</text>
</comment>
<evidence type="ECO:0000256" key="13">
    <source>
        <dbReference type="SAM" id="SignalP"/>
    </source>
</evidence>
<evidence type="ECO:0000256" key="11">
    <source>
        <dbReference type="SAM" id="MobiDB-lite"/>
    </source>
</evidence>
<dbReference type="RefSeq" id="WP_378201097.1">
    <property type="nucleotide sequence ID" value="NZ_JBHMBK010000028.1"/>
</dbReference>
<keyword evidence="9" id="KW-0482">Metalloprotease</keyword>
<evidence type="ECO:0000256" key="10">
    <source>
        <dbReference type="ARBA" id="ARBA00023136"/>
    </source>
</evidence>
<feature type="transmembrane region" description="Helical" evidence="12">
    <location>
        <begin position="662"/>
        <end position="683"/>
    </location>
</feature>
<keyword evidence="16" id="KW-1185">Reference proteome</keyword>
<keyword evidence="13" id="KW-0732">Signal</keyword>
<evidence type="ECO:0000256" key="3">
    <source>
        <dbReference type="ARBA" id="ARBA00022670"/>
    </source>
</evidence>
<dbReference type="GO" id="GO:0016787">
    <property type="term" value="F:hydrolase activity"/>
    <property type="evidence" value="ECO:0007669"/>
    <property type="project" value="UniProtKB-KW"/>
</dbReference>
<dbReference type="InterPro" id="IPR050083">
    <property type="entry name" value="HtpX_protease"/>
</dbReference>
<sequence>MYVLVMLALAVTGAGAAEALFVTHDFGDYTAAQACLARNGISVSDVQPTASIGPLYTACTHDYDERLGFTSLAGAVALPVTAWLLMIIGSLGTRRRLRKRRLGGVPPSDLDRLTRRFTMLCDSQGLPERRRPRLVLAPPATGVRDAFTTGLPGARPWVVVPQAYAYTDRAAFDAVALHELGHVRARDVRWASAVWWAGWLTLPALVLALVPILNAPATMWTFYGGSLVVAAVTAVSLLVVRAALLRRRELAADRHAADATGDPDAMAVVLDSASSRISWIHRVFATHPSASDRLAPDGRDGNWDGGFVYTAVAGIVAMLTYHGVHAVLGNLLGSLDAGSRLAADVAMAVAAVLWTSVVLPAWTRRAALTKPGWPSSWAGAVFGLVAGFCLQAPGASAALTAFFAPERPLLVLALSVTAFAISVLTSATATGLSVPADSLLRRRVSWVGAVLTVVVALTAAVSGTVSSVTTYLLFRDPALVRGHVLGLGSDRAWQYAPVLILSGLVFVGARPRWRRPRPVVVAVAGVSAVAGGAAAALSGLLRLQAGQSNDVRYVLAYQRWWICAFAGLVAVVAVVVATRRRGAILAGVPTAAVSGLLVTAVAGAIQYTAVRIAGYARESSVFQQSVQVPGWLLLVTLIATLPVTSLLVLIRARSDLRRGATSWALGAGSATSLLAVVLVGGQLSAVTVAEQDYAAGQAVVAPPAPTPTPTPAPVSPVAVVDHGRPLDESAATAALGRLPAVLPPDAKPEDNEPSTSGTVTPPACDAADKKFAAMEKAMPRTADVERSFAFAADGTVGGGHVSASVTSYTGVEDLFVPMDEATRACAQFRMQQKIYDGGYLDGVLTSGPVSALPYPARTRNRSFTGRFHGKPAVVVSREFSVRIGHNLVDVEVFFGYIQTPPPQAVLERTDRILTDVVTELAGAL</sequence>
<feature type="signal peptide" evidence="13">
    <location>
        <begin position="1"/>
        <end position="16"/>
    </location>
</feature>
<evidence type="ECO:0000256" key="7">
    <source>
        <dbReference type="ARBA" id="ARBA00022833"/>
    </source>
</evidence>
<keyword evidence="5" id="KW-0479">Metal-binding</keyword>
<feature type="transmembrane region" description="Helical" evidence="12">
    <location>
        <begin position="492"/>
        <end position="509"/>
    </location>
</feature>
<dbReference type="InterPro" id="IPR001915">
    <property type="entry name" value="Peptidase_M48"/>
</dbReference>
<feature type="transmembrane region" description="Helical" evidence="12">
    <location>
        <begin position="193"/>
        <end position="214"/>
    </location>
</feature>
<dbReference type="PANTHER" id="PTHR43221:SF2">
    <property type="entry name" value="PROTEASE HTPX HOMOLOG"/>
    <property type="match status" value="1"/>
</dbReference>
<evidence type="ECO:0000256" key="2">
    <source>
        <dbReference type="ARBA" id="ARBA00022475"/>
    </source>
</evidence>
<evidence type="ECO:0000256" key="4">
    <source>
        <dbReference type="ARBA" id="ARBA00022692"/>
    </source>
</evidence>
<evidence type="ECO:0000256" key="6">
    <source>
        <dbReference type="ARBA" id="ARBA00022801"/>
    </source>
</evidence>
<evidence type="ECO:0000256" key="5">
    <source>
        <dbReference type="ARBA" id="ARBA00022723"/>
    </source>
</evidence>
<evidence type="ECO:0000313" key="16">
    <source>
        <dbReference type="Proteomes" id="UP001589535"/>
    </source>
</evidence>
<feature type="region of interest" description="Disordered" evidence="11">
    <location>
        <begin position="740"/>
        <end position="763"/>
    </location>
</feature>